<dbReference type="EMBL" id="JAGMUX010000001">
    <property type="protein sequence ID" value="KAH7269890.1"/>
    <property type="molecule type" value="Genomic_DNA"/>
</dbReference>
<evidence type="ECO:0000313" key="3">
    <source>
        <dbReference type="Proteomes" id="UP000720189"/>
    </source>
</evidence>
<reference evidence="2" key="1">
    <citation type="journal article" date="2021" name="Nat. Commun.">
        <title>Genetic determinants of endophytism in the Arabidopsis root mycobiome.</title>
        <authorList>
            <person name="Mesny F."/>
            <person name="Miyauchi S."/>
            <person name="Thiergart T."/>
            <person name="Pickel B."/>
            <person name="Atanasova L."/>
            <person name="Karlsson M."/>
            <person name="Huettel B."/>
            <person name="Barry K.W."/>
            <person name="Haridas S."/>
            <person name="Chen C."/>
            <person name="Bauer D."/>
            <person name="Andreopoulos W."/>
            <person name="Pangilinan J."/>
            <person name="LaButti K."/>
            <person name="Riley R."/>
            <person name="Lipzen A."/>
            <person name="Clum A."/>
            <person name="Drula E."/>
            <person name="Henrissat B."/>
            <person name="Kohler A."/>
            <person name="Grigoriev I.V."/>
            <person name="Martin F.M."/>
            <person name="Hacquard S."/>
        </authorList>
    </citation>
    <scope>NUCLEOTIDE SEQUENCE</scope>
    <source>
        <strain evidence="2">MPI-CAGE-AT-0023</strain>
    </source>
</reference>
<keyword evidence="1" id="KW-1133">Transmembrane helix</keyword>
<keyword evidence="3" id="KW-1185">Reference proteome</keyword>
<comment type="caution">
    <text evidence="2">The sequence shown here is derived from an EMBL/GenBank/DDBJ whole genome shotgun (WGS) entry which is preliminary data.</text>
</comment>
<keyword evidence="1" id="KW-0472">Membrane</keyword>
<accession>A0A9P9R9E3</accession>
<name>A0A9P9R9E3_FUSRE</name>
<feature type="transmembrane region" description="Helical" evidence="1">
    <location>
        <begin position="100"/>
        <end position="119"/>
    </location>
</feature>
<dbReference type="AlphaFoldDB" id="A0A9P9R9E3"/>
<dbReference type="Proteomes" id="UP000720189">
    <property type="component" value="Unassembled WGS sequence"/>
</dbReference>
<evidence type="ECO:0000313" key="2">
    <source>
        <dbReference type="EMBL" id="KAH7269890.1"/>
    </source>
</evidence>
<organism evidence="2 3">
    <name type="scientific">Fusarium redolens</name>
    <dbReference type="NCBI Taxonomy" id="48865"/>
    <lineage>
        <taxon>Eukaryota</taxon>
        <taxon>Fungi</taxon>
        <taxon>Dikarya</taxon>
        <taxon>Ascomycota</taxon>
        <taxon>Pezizomycotina</taxon>
        <taxon>Sordariomycetes</taxon>
        <taxon>Hypocreomycetidae</taxon>
        <taxon>Hypocreales</taxon>
        <taxon>Nectriaceae</taxon>
        <taxon>Fusarium</taxon>
        <taxon>Fusarium redolens species complex</taxon>
    </lineage>
</organism>
<dbReference type="OrthoDB" id="10423295at2759"/>
<evidence type="ECO:0000256" key="1">
    <source>
        <dbReference type="SAM" id="Phobius"/>
    </source>
</evidence>
<dbReference type="GeneID" id="70221193"/>
<proteinExistence type="predicted"/>
<sequence>MLAARYRLISTFSLIGYLPIHADNTRLLVIISDCNSGRVVKWFRANVRDIRKGGSILSMSSPLKAPETPIWPSIGVASDPLTPGRFQVPGFHCTRRRCDMIRAIVIGQTNILSFFSAYYHSIWKRRVRRNCKKLFP</sequence>
<keyword evidence="1" id="KW-0812">Transmembrane</keyword>
<dbReference type="RefSeq" id="XP_046056658.1">
    <property type="nucleotide sequence ID" value="XM_046191239.1"/>
</dbReference>
<protein>
    <submittedName>
        <fullName evidence="2">Uncharacterized protein</fullName>
    </submittedName>
</protein>
<gene>
    <name evidence="2" type="ORF">BKA55DRAFT_549957</name>
</gene>